<feature type="signal peptide" evidence="1">
    <location>
        <begin position="1"/>
        <end position="24"/>
    </location>
</feature>
<organism evidence="2 3">
    <name type="scientific">Orchesella dallaii</name>
    <dbReference type="NCBI Taxonomy" id="48710"/>
    <lineage>
        <taxon>Eukaryota</taxon>
        <taxon>Metazoa</taxon>
        <taxon>Ecdysozoa</taxon>
        <taxon>Arthropoda</taxon>
        <taxon>Hexapoda</taxon>
        <taxon>Collembola</taxon>
        <taxon>Entomobryomorpha</taxon>
        <taxon>Entomobryoidea</taxon>
        <taxon>Orchesellidae</taxon>
        <taxon>Orchesellinae</taxon>
        <taxon>Orchesella</taxon>
    </lineage>
</organism>
<keyword evidence="1" id="KW-0732">Signal</keyword>
<name>A0ABP1S788_9HEXA</name>
<evidence type="ECO:0008006" key="4">
    <source>
        <dbReference type="Google" id="ProtNLM"/>
    </source>
</evidence>
<proteinExistence type="predicted"/>
<protein>
    <recommendedName>
        <fullName evidence="4">Secreted protein</fullName>
    </recommendedName>
</protein>
<evidence type="ECO:0000256" key="1">
    <source>
        <dbReference type="SAM" id="SignalP"/>
    </source>
</evidence>
<sequence>MISSKSHGLLAIFVLFQFATCAFGLDSLAHFGDFMEFHIGLHDACANAPNRENITLEIGSSLAKCTHDVTKDGKDMFGTISVICNNRDKYFQCFDAMKMETLSKCGADKEQVLPVLYKNTVLTFCGSDNGAQKLADMEKAVQDTKPEDEVVCPESTAIPWLENCQATLPIFASPDLCKRHDAIANCIGRITCDNLTIGKLIKKMYTDGKSVLKC</sequence>
<gene>
    <name evidence="2" type="ORF">ODALV1_LOCUS30454</name>
</gene>
<reference evidence="2 3" key="1">
    <citation type="submission" date="2024-08" db="EMBL/GenBank/DDBJ databases">
        <authorList>
            <person name="Cucini C."/>
            <person name="Frati F."/>
        </authorList>
    </citation>
    <scope>NUCLEOTIDE SEQUENCE [LARGE SCALE GENOMIC DNA]</scope>
</reference>
<dbReference type="Proteomes" id="UP001642540">
    <property type="component" value="Unassembled WGS sequence"/>
</dbReference>
<comment type="caution">
    <text evidence="2">The sequence shown here is derived from an EMBL/GenBank/DDBJ whole genome shotgun (WGS) entry which is preliminary data.</text>
</comment>
<dbReference type="EMBL" id="CAXLJM020000164">
    <property type="protein sequence ID" value="CAL8145324.1"/>
    <property type="molecule type" value="Genomic_DNA"/>
</dbReference>
<evidence type="ECO:0000313" key="3">
    <source>
        <dbReference type="Proteomes" id="UP001642540"/>
    </source>
</evidence>
<evidence type="ECO:0000313" key="2">
    <source>
        <dbReference type="EMBL" id="CAL8145324.1"/>
    </source>
</evidence>
<accession>A0ABP1S788</accession>
<feature type="chain" id="PRO_5045239829" description="Secreted protein" evidence="1">
    <location>
        <begin position="25"/>
        <end position="214"/>
    </location>
</feature>
<keyword evidence="3" id="KW-1185">Reference proteome</keyword>